<dbReference type="Proteomes" id="UP000064893">
    <property type="component" value="Chromosome"/>
</dbReference>
<feature type="transmembrane region" description="Helical" evidence="1">
    <location>
        <begin position="217"/>
        <end position="240"/>
    </location>
</feature>
<feature type="transmembrane region" description="Helical" evidence="1">
    <location>
        <begin position="429"/>
        <end position="447"/>
    </location>
</feature>
<name>A0A0S2I3Q7_9BACT</name>
<dbReference type="EMBL" id="CP013118">
    <property type="protein sequence ID" value="ALO17081.1"/>
    <property type="molecule type" value="Genomic_DNA"/>
</dbReference>
<accession>A0A0S2I3Q7</accession>
<dbReference type="PANTHER" id="PTHR38454">
    <property type="entry name" value="INTEGRAL MEMBRANE PROTEIN-RELATED"/>
    <property type="match status" value="1"/>
</dbReference>
<dbReference type="Pfam" id="PF09586">
    <property type="entry name" value="YfhO"/>
    <property type="match status" value="1"/>
</dbReference>
<reference evidence="2 3" key="1">
    <citation type="submission" date="2015-11" db="EMBL/GenBank/DDBJ databases">
        <title>Description and complete genome sequence of a novel strain predominating in hypersaline microbial mats and representing a new family of the Bacteriodetes phylum.</title>
        <authorList>
            <person name="Spring S."/>
            <person name="Bunk B."/>
            <person name="Sproer C."/>
            <person name="Klenk H.-P."/>
        </authorList>
    </citation>
    <scope>NUCLEOTIDE SEQUENCE [LARGE SCALE GENOMIC DNA]</scope>
    <source>
        <strain evidence="2 3">L21-Spi-D4</strain>
    </source>
</reference>
<dbReference type="InterPro" id="IPR018580">
    <property type="entry name" value="Uncharacterised_YfhO"/>
</dbReference>
<feature type="transmembrane region" description="Helical" evidence="1">
    <location>
        <begin position="705"/>
        <end position="727"/>
    </location>
</feature>
<protein>
    <submittedName>
        <fullName evidence="2">Putative membrane protein</fullName>
    </submittedName>
</protein>
<feature type="transmembrane region" description="Helical" evidence="1">
    <location>
        <begin position="454"/>
        <end position="473"/>
    </location>
</feature>
<feature type="transmembrane region" description="Helical" evidence="1">
    <location>
        <begin position="318"/>
        <end position="336"/>
    </location>
</feature>
<keyword evidence="1" id="KW-0472">Membrane</keyword>
<dbReference type="RefSeq" id="WP_057954408.1">
    <property type="nucleotide sequence ID" value="NZ_CP013118.1"/>
</dbReference>
<feature type="transmembrane region" description="Helical" evidence="1">
    <location>
        <begin position="92"/>
        <end position="110"/>
    </location>
</feature>
<feature type="transmembrane region" description="Helical" evidence="1">
    <location>
        <begin position="676"/>
        <end position="698"/>
    </location>
</feature>
<feature type="transmembrane region" description="Helical" evidence="1">
    <location>
        <begin position="12"/>
        <end position="31"/>
    </location>
</feature>
<keyword evidence="1" id="KW-1133">Transmembrane helix</keyword>
<dbReference type="STRING" id="1307839.L21SP5_03470"/>
<proteinExistence type="predicted"/>
<feature type="transmembrane region" description="Helical" evidence="1">
    <location>
        <begin position="172"/>
        <end position="205"/>
    </location>
</feature>
<dbReference type="KEGG" id="blq:L21SP5_03470"/>
<evidence type="ECO:0000256" key="1">
    <source>
        <dbReference type="SAM" id="Phobius"/>
    </source>
</evidence>
<evidence type="ECO:0000313" key="3">
    <source>
        <dbReference type="Proteomes" id="UP000064893"/>
    </source>
</evidence>
<feature type="transmembrane region" description="Helical" evidence="1">
    <location>
        <begin position="122"/>
        <end position="137"/>
    </location>
</feature>
<evidence type="ECO:0000313" key="2">
    <source>
        <dbReference type="EMBL" id="ALO17081.1"/>
    </source>
</evidence>
<keyword evidence="1" id="KW-0812">Transmembrane</keyword>
<feature type="transmembrane region" description="Helical" evidence="1">
    <location>
        <begin position="292"/>
        <end position="311"/>
    </location>
</feature>
<dbReference type="OrthoDB" id="9772884at2"/>
<gene>
    <name evidence="2" type="ORF">L21SP5_03470</name>
</gene>
<organism evidence="2 3">
    <name type="scientific">Salinivirga cyanobacteriivorans</name>
    <dbReference type="NCBI Taxonomy" id="1307839"/>
    <lineage>
        <taxon>Bacteria</taxon>
        <taxon>Pseudomonadati</taxon>
        <taxon>Bacteroidota</taxon>
        <taxon>Bacteroidia</taxon>
        <taxon>Bacteroidales</taxon>
        <taxon>Salinivirgaceae</taxon>
        <taxon>Salinivirga</taxon>
    </lineage>
</organism>
<dbReference type="AlphaFoldDB" id="A0A0S2I3Q7"/>
<feature type="transmembrane region" description="Helical" evidence="1">
    <location>
        <begin position="389"/>
        <end position="409"/>
    </location>
</feature>
<feature type="transmembrane region" description="Helical" evidence="1">
    <location>
        <begin position="356"/>
        <end position="377"/>
    </location>
</feature>
<dbReference type="PANTHER" id="PTHR38454:SF1">
    <property type="entry name" value="INTEGRAL MEMBRANE PROTEIN"/>
    <property type="match status" value="1"/>
</dbReference>
<sequence length="1009" mass="116204">MKKKLSIPFEILLLFIAVLAFYQIAFLLNSVKWDMVVGYLPRRYFIGECLQNGIFPLWNPYGEGGYPIYANLISTWSPLNMFTGALTGYTNLTLHFFFIVHVYMAGLGMFKLINHLVRHRKIAFIIGIAYMLSGIFIGNAQHINILSGSSWLPWVMLFYYRFYKDSKIVNILWCCIFLFLMVTDGYPAITIITGYVLFILFIGFSVKKWKNYGLPALINWIGANGILAIIIISLSIGQILALKEVAPYISRFNQVDALRAFNNPFSIPSLLSFLFPYATVNDYWLFKTDTSMANAYLGLLPLATIFSGIFLKLPKKAWAFLIIAVVALTIAVGDALPFRALTYEYLPMMDKFRYPSLFRVFSVFAFLVFAGFSFKALLNQKHRIKHLKFVLSALVILIFGTGIFAATKIDFNVFSLFNNAAKSTVYDRIFTQSLIQLIILALLIFTFSKKQINWKLIILILFTDLFLAVQLNMHSTGVSNKNPIEWYKQIKKHPEGFPVPSRKPLIKQTNKLFSFGPSWKNGSIFRKEISLEGYNPFLLNTYKKLDRSKKIRQNTLQNPIVYFADSIITYAEAENITLKPNILVVEEHSLQRFVNTDFKTDYSYTWQITSFSPTKINIVTETSNPQLLVLQQANYPGWQATIDGNSVEHFIVNHHFMAIVLPSGKHKVTFMFEKNYVITASLISLTVFIILVILAIVISLRKQKLIVKTGITAAIIVISLIAVYNYFNRPYNHTRNQFYKKAAAQIKSWNKGHNQKDFSYIFPVDNPSLIKAHLDDSTKVVFSRIYTEQDISELENNVHLSEKNNMIYFWSNTVNEESLKAWLYFHYPKVKKIRNYEHGQLAWLTRSIKHKTPKVLHINYEKGSLFWNKHKSNVDSINTFEGNYAFKIGTKQKYGGGFELQLGKHFNEKHEFIAIKGVNHITQKAEGRAVLRFFSKNAKKPIKTRSIRLLNADTTRWYTHYIATKIPRACSKIHFFYYKPNKTSGVLSVDDCNVLFIEDDFLKCGSIEK</sequence>
<keyword evidence="3" id="KW-1185">Reference proteome</keyword>